<evidence type="ECO:0008006" key="4">
    <source>
        <dbReference type="Google" id="ProtNLM"/>
    </source>
</evidence>
<sequence length="173" mass="19126">MVDLFGTYAHEIVFLHVFSAFVWVGGMIAIRLAVHPNLQLIEDPKVRLGRTLAITGRFFNIVKPFILLIILTAVIMAVGLGFRAAAVSASGNILSETAYATYQIVHVKEVIWVVMTLNFTWMYVKRRKAQKLFDAGELPAAKETVAIIPKLLLPINIVLGIAAIWLGITLRGL</sequence>
<keyword evidence="1" id="KW-0472">Membrane</keyword>
<evidence type="ECO:0000313" key="3">
    <source>
        <dbReference type="Proteomes" id="UP000034444"/>
    </source>
</evidence>
<dbReference type="KEGG" id="slh:YH65_09425"/>
<dbReference type="EMBL" id="CP011308">
    <property type="protein sequence ID" value="AKF26041.1"/>
    <property type="molecule type" value="Genomic_DNA"/>
</dbReference>
<gene>
    <name evidence="2" type="ORF">YH65_09425</name>
</gene>
<organism evidence="2 3">
    <name type="scientific">Sulfurovum lithotrophicum</name>
    <dbReference type="NCBI Taxonomy" id="206403"/>
    <lineage>
        <taxon>Bacteria</taxon>
        <taxon>Pseudomonadati</taxon>
        <taxon>Campylobacterota</taxon>
        <taxon>Epsilonproteobacteria</taxon>
        <taxon>Campylobacterales</taxon>
        <taxon>Sulfurovaceae</taxon>
        <taxon>Sulfurovum</taxon>
    </lineage>
</organism>
<keyword evidence="1" id="KW-0812">Transmembrane</keyword>
<evidence type="ECO:0000256" key="1">
    <source>
        <dbReference type="SAM" id="Phobius"/>
    </source>
</evidence>
<feature type="transmembrane region" description="Helical" evidence="1">
    <location>
        <begin position="145"/>
        <end position="168"/>
    </location>
</feature>
<proteinExistence type="predicted"/>
<protein>
    <recommendedName>
        <fullName evidence="4">Copper resistance protein D domain-containing protein</fullName>
    </recommendedName>
</protein>
<reference evidence="3" key="2">
    <citation type="journal article" date="2017" name="Stand. Genomic Sci.">
        <title>Complete genome sequence of the sulfur-oxidizing chemolithoautotrophic Sulfurovum lithotrophicum 42BKTT.</title>
        <authorList>
            <person name="Jeon W."/>
            <person name="Priscilla L."/>
            <person name="Park G."/>
            <person name="Lee H."/>
            <person name="Lee N."/>
            <person name="Lee D."/>
            <person name="Kwon H."/>
            <person name="Ahn I."/>
            <person name="Lee C."/>
            <person name="Lee H."/>
            <person name="Ahn J."/>
        </authorList>
    </citation>
    <scope>NUCLEOTIDE SEQUENCE [LARGE SCALE GENOMIC DNA]</scope>
    <source>
        <strain evidence="3">ATCC BAA-797 / 42BKT</strain>
    </source>
</reference>
<dbReference type="Proteomes" id="UP000034444">
    <property type="component" value="Chromosome"/>
</dbReference>
<feature type="transmembrane region" description="Helical" evidence="1">
    <location>
        <begin position="105"/>
        <end position="124"/>
    </location>
</feature>
<dbReference type="AlphaFoldDB" id="A0A7U4M390"/>
<keyword evidence="3" id="KW-1185">Reference proteome</keyword>
<keyword evidence="1" id="KW-1133">Transmembrane helix</keyword>
<name>A0A7U4M390_9BACT</name>
<reference evidence="2 3" key="1">
    <citation type="submission" date="2015-04" db="EMBL/GenBank/DDBJ databases">
        <title>Complete genome sequence of Sulfurovum lithotrophicum ATCC BAA-797T.</title>
        <authorList>
            <person name="Ahn J."/>
            <person name="Park G."/>
            <person name="Jeon W."/>
            <person name="Jang Y."/>
            <person name="Jang M."/>
            <person name="Lee H."/>
            <person name="Lee H."/>
        </authorList>
    </citation>
    <scope>NUCLEOTIDE SEQUENCE [LARGE SCALE GENOMIC DNA]</scope>
    <source>
        <strain evidence="3">ATCC BAA-797 / 42BKT</strain>
    </source>
</reference>
<feature type="transmembrane region" description="Helical" evidence="1">
    <location>
        <begin position="12"/>
        <end position="34"/>
    </location>
</feature>
<evidence type="ECO:0000313" key="2">
    <source>
        <dbReference type="EMBL" id="AKF26041.1"/>
    </source>
</evidence>
<accession>A0A7U4M390</accession>
<feature type="transmembrane region" description="Helical" evidence="1">
    <location>
        <begin position="65"/>
        <end position="85"/>
    </location>
</feature>